<feature type="binding site" evidence="5">
    <location>
        <position position="167"/>
    </location>
    <ligand>
        <name>Zn(2+)</name>
        <dbReference type="ChEBI" id="CHEBI:29105"/>
        <label>1</label>
    </ligand>
</feature>
<feature type="binding site" evidence="5">
    <location>
        <position position="98"/>
    </location>
    <ligand>
        <name>Zn(2+)</name>
        <dbReference type="ChEBI" id="CHEBI:29105"/>
        <label>1</label>
    </ligand>
</feature>
<dbReference type="InterPro" id="IPR024884">
    <property type="entry name" value="NAPE-PLD"/>
</dbReference>
<comment type="similarity">
    <text evidence="1">Belongs to the NAPE-PLD family.</text>
</comment>
<comment type="cofactor">
    <cofactor evidence="5">
        <name>Zn(2+)</name>
        <dbReference type="ChEBI" id="CHEBI:29105"/>
    </cofactor>
    <text evidence="5">Binds 2 zinc divalent cations per subunit.</text>
</comment>
<feature type="domain" description="Metallo-beta-lactamase" evidence="6">
    <location>
        <begin position="57"/>
        <end position="248"/>
    </location>
</feature>
<organism evidence="7 8">
    <name type="scientific">Acrobeloides nanus</name>
    <dbReference type="NCBI Taxonomy" id="290746"/>
    <lineage>
        <taxon>Eukaryota</taxon>
        <taxon>Metazoa</taxon>
        <taxon>Ecdysozoa</taxon>
        <taxon>Nematoda</taxon>
        <taxon>Chromadorea</taxon>
        <taxon>Rhabditida</taxon>
        <taxon>Tylenchina</taxon>
        <taxon>Cephalobomorpha</taxon>
        <taxon>Cephaloboidea</taxon>
        <taxon>Cephalobidae</taxon>
        <taxon>Acrobeloides</taxon>
    </lineage>
</organism>
<evidence type="ECO:0000313" key="7">
    <source>
        <dbReference type="Proteomes" id="UP000887540"/>
    </source>
</evidence>
<dbReference type="AlphaFoldDB" id="A0A914DTA7"/>
<comment type="catalytic activity">
    <reaction evidence="4">
        <text>N-(5Z,8Z,11Z,14Z-eicosatetraenoyl)-1,2-di-(9Z-octadecenoyl)-sn-glycero-3-phosphoethanolamine + H2O = N-(5Z,8Z,11Z,14Z-eicosatetraenoyl)-ethanolamine + 1,2-di-(9Z-octadecenoyl)-sn-glycero-3-phosphate + H(+)</text>
        <dbReference type="Rhea" id="RHEA:45528"/>
        <dbReference type="ChEBI" id="CHEBI:2700"/>
        <dbReference type="ChEBI" id="CHEBI:15377"/>
        <dbReference type="ChEBI" id="CHEBI:15378"/>
        <dbReference type="ChEBI" id="CHEBI:74546"/>
        <dbReference type="ChEBI" id="CHEBI:85277"/>
    </reaction>
    <physiologicalReaction direction="left-to-right" evidence="4">
        <dbReference type="Rhea" id="RHEA:45529"/>
    </physiologicalReaction>
</comment>
<dbReference type="GO" id="GO:0070290">
    <property type="term" value="F:N-acylphosphatidylethanolamine-specific phospholipase D activity"/>
    <property type="evidence" value="ECO:0007669"/>
    <property type="project" value="UniProtKB-EC"/>
</dbReference>
<evidence type="ECO:0000313" key="8">
    <source>
        <dbReference type="WBParaSite" id="ACRNAN_scaffold3774.g27941.t1"/>
    </source>
</evidence>
<keyword evidence="3" id="KW-0595">Phospholipid degradation</keyword>
<dbReference type="PIRSF" id="PIRSF038896">
    <property type="entry name" value="NAPE-PLD"/>
    <property type="match status" value="1"/>
</dbReference>
<keyword evidence="5" id="KW-0862">Zinc</keyword>
<dbReference type="Pfam" id="PF12706">
    <property type="entry name" value="Lactamase_B_2"/>
    <property type="match status" value="1"/>
</dbReference>
<name>A0A914DTA7_9BILA</name>
<keyword evidence="3" id="KW-0442">Lipid degradation</keyword>
<dbReference type="InterPro" id="IPR036866">
    <property type="entry name" value="RibonucZ/Hydroxyglut_hydro"/>
</dbReference>
<accession>A0A914DTA7</accession>
<dbReference type="EC" id="3.1.4.54" evidence="2"/>
<dbReference type="PANTHER" id="PTHR15032:SF4">
    <property type="entry name" value="N-ACYL-PHOSPHATIDYLETHANOLAMINE-HYDROLYZING PHOSPHOLIPASE D"/>
    <property type="match status" value="1"/>
</dbReference>
<evidence type="ECO:0000256" key="2">
    <source>
        <dbReference type="ARBA" id="ARBA00012279"/>
    </source>
</evidence>
<protein>
    <recommendedName>
        <fullName evidence="2">N-acetylphosphatidylethanolamine-hydrolyzing phospholipase D</fullName>
        <ecNumber evidence="2">3.1.4.54</ecNumber>
    </recommendedName>
</protein>
<feature type="binding site" evidence="5">
    <location>
        <position position="201"/>
    </location>
    <ligand>
        <name>Zn(2+)</name>
        <dbReference type="ChEBI" id="CHEBI:29105"/>
        <label>2</label>
    </ligand>
</feature>
<dbReference type="SUPFAM" id="SSF56281">
    <property type="entry name" value="Metallo-hydrolase/oxidoreductase"/>
    <property type="match status" value="1"/>
</dbReference>
<evidence type="ECO:0000256" key="1">
    <source>
        <dbReference type="ARBA" id="ARBA00010127"/>
    </source>
</evidence>
<proteinExistence type="inferred from homology"/>
<dbReference type="Proteomes" id="UP000887540">
    <property type="component" value="Unplaced"/>
</dbReference>
<keyword evidence="5" id="KW-0479">Metal-binding</keyword>
<dbReference type="GO" id="GO:0070291">
    <property type="term" value="P:N-acylethanolamine metabolic process"/>
    <property type="evidence" value="ECO:0007669"/>
    <property type="project" value="TreeGrafter"/>
</dbReference>
<feature type="binding site" evidence="5">
    <location>
        <position position="247"/>
    </location>
    <ligand>
        <name>Zn(2+)</name>
        <dbReference type="ChEBI" id="CHEBI:29105"/>
        <label>2</label>
    </ligand>
</feature>
<dbReference type="InterPro" id="IPR001279">
    <property type="entry name" value="Metallo-B-lactamas"/>
</dbReference>
<feature type="binding site" evidence="5">
    <location>
        <position position="102"/>
    </location>
    <ligand>
        <name>Zn(2+)</name>
        <dbReference type="ChEBI" id="CHEBI:29105"/>
        <label>2</label>
    </ligand>
</feature>
<sequence>MFSKIFFSTDKKGIPSDPAKLDETLPVLKPDFGLESSLSMTWIGHATCFVNLESVHFVTDPIWSPRASPFKSVGPKRYRPPPCTIEELPVVHFAVISHNHRDHFDIPSIRNLAQRFPTLIWFVPKGLKRDIEPIVGINTVYEMTWGESKMVEFNNTKTTIWCVPAQHWSRGGFLSYIFGGRSLWCGWAVVGPNRRFYYTGDTGFCEDEFKKIGCYAPRDMMSSQHVDLTEATKIHKLVKAKKSIGIHWGTYDLGSHFYLEPREKLPEFCKNAGIDSERFTTINLGETWIVEDDAKKEAKM</sequence>
<feature type="binding site" evidence="5">
    <location>
        <position position="201"/>
    </location>
    <ligand>
        <name>Zn(2+)</name>
        <dbReference type="ChEBI" id="CHEBI:29105"/>
        <label>1</label>
    </ligand>
</feature>
<evidence type="ECO:0000259" key="6">
    <source>
        <dbReference type="Pfam" id="PF12706"/>
    </source>
</evidence>
<reference evidence="8" key="1">
    <citation type="submission" date="2022-11" db="UniProtKB">
        <authorList>
            <consortium name="WormBaseParasite"/>
        </authorList>
    </citation>
    <scope>IDENTIFICATION</scope>
</reference>
<dbReference type="WBParaSite" id="ACRNAN_scaffold3774.g27941.t1">
    <property type="protein sequence ID" value="ACRNAN_scaffold3774.g27941.t1"/>
    <property type="gene ID" value="ACRNAN_scaffold3774.g27941"/>
</dbReference>
<feature type="binding site" evidence="5">
    <location>
        <position position="103"/>
    </location>
    <ligand>
        <name>Zn(2+)</name>
        <dbReference type="ChEBI" id="CHEBI:29105"/>
        <label>2</label>
    </ligand>
</feature>
<feature type="binding site" evidence="5">
    <location>
        <position position="100"/>
    </location>
    <ligand>
        <name>Zn(2+)</name>
        <dbReference type="ChEBI" id="CHEBI:29105"/>
        <label>1</label>
    </ligand>
</feature>
<dbReference type="Gene3D" id="3.60.15.10">
    <property type="entry name" value="Ribonuclease Z/Hydroxyacylglutathione hydrolase-like"/>
    <property type="match status" value="1"/>
</dbReference>
<keyword evidence="3" id="KW-1208">Phospholipid metabolism</keyword>
<dbReference type="GO" id="GO:0009395">
    <property type="term" value="P:phospholipid catabolic process"/>
    <property type="evidence" value="ECO:0007669"/>
    <property type="project" value="UniProtKB-KW"/>
</dbReference>
<keyword evidence="7" id="KW-1185">Reference proteome</keyword>
<dbReference type="GO" id="GO:0070292">
    <property type="term" value="P:N-acylphosphatidylethanolamine metabolic process"/>
    <property type="evidence" value="ECO:0007669"/>
    <property type="project" value="TreeGrafter"/>
</dbReference>
<dbReference type="GO" id="GO:0005737">
    <property type="term" value="C:cytoplasm"/>
    <property type="evidence" value="ECO:0007669"/>
    <property type="project" value="TreeGrafter"/>
</dbReference>
<dbReference type="PANTHER" id="PTHR15032">
    <property type="entry name" value="N-ACYL-PHOSPHATIDYLETHANOLAMINE-HYDROLYZING PHOSPHOLIPASE D"/>
    <property type="match status" value="1"/>
</dbReference>
<evidence type="ECO:0000256" key="5">
    <source>
        <dbReference type="PIRSR" id="PIRSR038896-51"/>
    </source>
</evidence>
<dbReference type="GO" id="GO:0008270">
    <property type="term" value="F:zinc ion binding"/>
    <property type="evidence" value="ECO:0007669"/>
    <property type="project" value="InterPro"/>
</dbReference>
<keyword evidence="3" id="KW-0443">Lipid metabolism</keyword>
<evidence type="ECO:0000256" key="4">
    <source>
        <dbReference type="ARBA" id="ARBA00048025"/>
    </source>
</evidence>
<evidence type="ECO:0000256" key="3">
    <source>
        <dbReference type="ARBA" id="ARBA00022668"/>
    </source>
</evidence>